<keyword evidence="8" id="KW-0677">Repeat</keyword>
<dbReference type="EMBL" id="JABXBU010002072">
    <property type="protein sequence ID" value="KAF8777405.1"/>
    <property type="molecule type" value="Genomic_DNA"/>
</dbReference>
<keyword evidence="11" id="KW-1053">Target membrane</keyword>
<dbReference type="GO" id="GO:0090729">
    <property type="term" value="F:toxin activity"/>
    <property type="evidence" value="ECO:0007669"/>
    <property type="project" value="UniProtKB-KW"/>
</dbReference>
<dbReference type="Gene3D" id="1.25.40.20">
    <property type="entry name" value="Ankyrin repeat-containing domain"/>
    <property type="match status" value="7"/>
</dbReference>
<feature type="repeat" description="ANK" evidence="12">
    <location>
        <begin position="448"/>
        <end position="471"/>
    </location>
</feature>
<keyword evidence="7" id="KW-0528">Neurotoxin</keyword>
<keyword evidence="14" id="KW-1185">Reference proteome</keyword>
<protein>
    <submittedName>
        <fullName evidence="13">Ankyrin-1 like protein</fullName>
    </submittedName>
</protein>
<sequence length="1312" mass="146525">MGFKSTTISQLSTETYELLLSFLPDNIKEVITKLRDDLSHEECLFVRYGIEMSEQNVFQRIQSDITEMNLAVSDIILRKKTMIFDNEEYSQVLETCMLDFQERFQSLALPQLSKKFSDMFQKITSELVRENFARGIPFLTALSKIHIFLEFRLGKTKWIKEFKQILQNQEENKLQKSLQKIPKSKKLKPLLSDKLSLLEQIVKEYHENKQFFQKSQCSQKKLKLLSIIEMLTLDSFSILGCKSLPNRLTHNAFFLDKYYPVINGKNLRNHLAHGNALVSIVLEDECADILLNAEKMTTYDLLKSKQEIGKKVKNDPQMIKTCLDTDLSTVSQQLKLFAALSEGKKEKVKDYISKGADVFGRDMRSQTSLHFAAKGPCLATVKFLLKFNLDVYAVDFNLQTALHVASSNGRLATTSSGMLRFIIAIIHNHLTIASILLEKIVDANKTFFGDTALHLASGKGHMNLVITLLDKISVNFRSDLKFTPLHYAARGGHADVVQLLISKGAEVDAKTLKGATPLHLAAEKGHNTVVEILLQYGADINATDFNGFTALCFAVKGGFLATSKFLLEREMVADSVKNYIWDPLDFVVEIRRYFLRISKPLLGKDKIADGIKNSSYKPLILAAQFDHYELVEILLHRCNTSSKLSALHWAALKGHLRIVELLINNEINAECDDSGCTALHLAAYEGHTEIVNFLISKGYIKRINSKIVRNELDKNSNCEVQDAAVLFINGTNDFDDVLEFSGTTALHLSAFRKHKDIVRCLLKNQADIYIKDDIGTTPLQAIIVNGMADILIDESISINFTDCGDSSPLMLGTSQGDLMFVEYCIGKGIHKGCVEDAKNKALAVAVYFGHEDVMNCLIKHGACVNASSPDGFTPLDLAVEAKRWNIVRVLIDDKKAEMSVQKERKYLLSAIKSGHEDIVEYFLARHPENGASRLECREFPLHTAVQYGHLNIVKKLLELEKRTDINDTNENFATPLQLASGQGYSEITRLLILNGADPNVPDHNPPLHLAVANSDYEMIEVLIEAGANATLGDEDGISAIGLAIKCKSLDVMETLLELSEIDINFKGDNDRTFLHDAAVSGSLQIIKSLIEKGAAIDARDSTGVKPIHMAAKEGYQDIVEYFLGEGINVGDIGENGWCLLHYAAAGNQTEICEFLLRNGLNVNTVDAHGCSPLHIAAQLGKTEVFHILLRYGAYYDFLNERNETPLNVAMASSSTNNFPIIASLIFITSLYSAVEKKDLRKVRASLNELLRLSKINYIDIKNAENISLLNYAEQKGCAEIVDFLLKCSVDGNDRPSNLSIIKSILKELLRKN</sequence>
<feature type="repeat" description="ANK" evidence="12">
    <location>
        <begin position="1168"/>
        <end position="1200"/>
    </location>
</feature>
<feature type="repeat" description="ANK" evidence="12">
    <location>
        <begin position="674"/>
        <end position="698"/>
    </location>
</feature>
<feature type="repeat" description="ANK" evidence="12">
    <location>
        <begin position="513"/>
        <end position="545"/>
    </location>
</feature>
<evidence type="ECO:0000256" key="11">
    <source>
        <dbReference type="ARBA" id="ARBA00023298"/>
    </source>
</evidence>
<dbReference type="InterPro" id="IPR036770">
    <property type="entry name" value="Ankyrin_rpt-contain_sf"/>
</dbReference>
<dbReference type="Pfam" id="PF12796">
    <property type="entry name" value="Ank_2"/>
    <property type="match status" value="9"/>
</dbReference>
<feature type="repeat" description="ANK" evidence="12">
    <location>
        <begin position="1135"/>
        <end position="1167"/>
    </location>
</feature>
<dbReference type="PRINTS" id="PR01415">
    <property type="entry name" value="ANKYRIN"/>
</dbReference>
<evidence type="ECO:0000256" key="7">
    <source>
        <dbReference type="ARBA" id="ARBA00022699"/>
    </source>
</evidence>
<organism evidence="13 14">
    <name type="scientific">Argiope bruennichi</name>
    <name type="common">Wasp spider</name>
    <name type="synonym">Aranea bruennichi</name>
    <dbReference type="NCBI Taxonomy" id="94029"/>
    <lineage>
        <taxon>Eukaryota</taxon>
        <taxon>Metazoa</taxon>
        <taxon>Ecdysozoa</taxon>
        <taxon>Arthropoda</taxon>
        <taxon>Chelicerata</taxon>
        <taxon>Arachnida</taxon>
        <taxon>Araneae</taxon>
        <taxon>Araneomorphae</taxon>
        <taxon>Entelegynae</taxon>
        <taxon>Araneoidea</taxon>
        <taxon>Araneidae</taxon>
        <taxon>Argiope</taxon>
    </lineage>
</organism>
<dbReference type="GO" id="GO:0005576">
    <property type="term" value="C:extracellular region"/>
    <property type="evidence" value="ECO:0007669"/>
    <property type="project" value="UniProtKB-SubCell"/>
</dbReference>
<evidence type="ECO:0000313" key="14">
    <source>
        <dbReference type="Proteomes" id="UP000807504"/>
    </source>
</evidence>
<accession>A0A8T0ESS1</accession>
<keyword evidence="4" id="KW-0964">Secreted</keyword>
<feature type="repeat" description="ANK" evidence="12">
    <location>
        <begin position="1069"/>
        <end position="1101"/>
    </location>
</feature>
<dbReference type="GO" id="GO:0006887">
    <property type="term" value="P:exocytosis"/>
    <property type="evidence" value="ECO:0007669"/>
    <property type="project" value="UniProtKB-KW"/>
</dbReference>
<feature type="repeat" description="ANK" evidence="12">
    <location>
        <begin position="1002"/>
        <end position="1034"/>
    </location>
</feature>
<dbReference type="InterPro" id="IPR002110">
    <property type="entry name" value="Ankyrin_rpt"/>
</dbReference>
<feature type="repeat" description="ANK" evidence="12">
    <location>
        <begin position="741"/>
        <end position="773"/>
    </location>
</feature>
<evidence type="ECO:0000256" key="12">
    <source>
        <dbReference type="PROSITE-ProRule" id="PRU00023"/>
    </source>
</evidence>
<name>A0A8T0ESS1_ARGBR</name>
<dbReference type="InterPro" id="IPR050889">
    <property type="entry name" value="Dendritic_Spine_Reg/Scaffold"/>
</dbReference>
<dbReference type="GO" id="GO:0044218">
    <property type="term" value="C:other organism cell membrane"/>
    <property type="evidence" value="ECO:0007669"/>
    <property type="project" value="UniProtKB-KW"/>
</dbReference>
<keyword evidence="6" id="KW-0800">Toxin</keyword>
<gene>
    <name evidence="13" type="ORF">HNY73_014273</name>
</gene>
<feature type="repeat" description="ANK" evidence="12">
    <location>
        <begin position="1102"/>
        <end position="1134"/>
    </location>
</feature>
<keyword evidence="3" id="KW-0268">Exocytosis</keyword>
<dbReference type="Proteomes" id="UP000807504">
    <property type="component" value="Unassembled WGS sequence"/>
</dbReference>
<keyword evidence="5" id="KW-1052">Target cell membrane</keyword>
<keyword evidence="11" id="KW-0472">Membrane</keyword>
<evidence type="ECO:0000256" key="10">
    <source>
        <dbReference type="ARBA" id="ARBA00023043"/>
    </source>
</evidence>
<dbReference type="GO" id="GO:0044231">
    <property type="term" value="C:host cell presynaptic membrane"/>
    <property type="evidence" value="ECO:0007669"/>
    <property type="project" value="UniProtKB-KW"/>
</dbReference>
<reference evidence="13" key="1">
    <citation type="journal article" date="2020" name="bioRxiv">
        <title>Chromosome-level reference genome of the European wasp spider Argiope bruennichi: a resource for studies on range expansion and evolutionary adaptation.</title>
        <authorList>
            <person name="Sheffer M.M."/>
            <person name="Hoppe A."/>
            <person name="Krehenwinkel H."/>
            <person name="Uhl G."/>
            <person name="Kuss A.W."/>
            <person name="Jensen L."/>
            <person name="Jensen C."/>
            <person name="Gillespie R.G."/>
            <person name="Hoff K.J."/>
            <person name="Prost S."/>
        </authorList>
    </citation>
    <scope>NUCLEOTIDE SEQUENCE</scope>
</reference>
<keyword evidence="10 12" id="KW-0040">ANK repeat</keyword>
<evidence type="ECO:0000256" key="1">
    <source>
        <dbReference type="ARBA" id="ARBA00004175"/>
    </source>
</evidence>
<dbReference type="PROSITE" id="PS50297">
    <property type="entry name" value="ANK_REP_REGION"/>
    <property type="match status" value="11"/>
</dbReference>
<feature type="repeat" description="ANK" evidence="12">
    <location>
        <begin position="642"/>
        <end position="674"/>
    </location>
</feature>
<dbReference type="PROSITE" id="PS50088">
    <property type="entry name" value="ANK_REPEAT"/>
    <property type="match status" value="13"/>
</dbReference>
<dbReference type="SMART" id="SM00248">
    <property type="entry name" value="ANK"/>
    <property type="match status" value="23"/>
</dbReference>
<reference evidence="13" key="2">
    <citation type="submission" date="2020-06" db="EMBL/GenBank/DDBJ databases">
        <authorList>
            <person name="Sheffer M."/>
        </authorList>
    </citation>
    <scope>NUCLEOTIDE SEQUENCE</scope>
</reference>
<dbReference type="PANTHER" id="PTHR24166:SF48">
    <property type="entry name" value="PROTEIN VAPYRIN"/>
    <property type="match status" value="1"/>
</dbReference>
<comment type="subcellular location">
    <subcellularLocation>
        <location evidence="2">Secreted</location>
    </subcellularLocation>
    <subcellularLocation>
        <location evidence="1">Target cell membrane</location>
    </subcellularLocation>
</comment>
<comment type="caution">
    <text evidence="13">The sequence shown here is derived from an EMBL/GenBank/DDBJ whole genome shotgun (WGS) entry which is preliminary data.</text>
</comment>
<evidence type="ECO:0000256" key="3">
    <source>
        <dbReference type="ARBA" id="ARBA00022483"/>
    </source>
</evidence>
<evidence type="ECO:0000256" key="8">
    <source>
        <dbReference type="ARBA" id="ARBA00022737"/>
    </source>
</evidence>
<evidence type="ECO:0000256" key="9">
    <source>
        <dbReference type="ARBA" id="ARBA00023028"/>
    </source>
</evidence>
<proteinExistence type="predicted"/>
<dbReference type="PANTHER" id="PTHR24166">
    <property type="entry name" value="ROLLING PEBBLES, ISOFORM B"/>
    <property type="match status" value="1"/>
</dbReference>
<keyword evidence="9" id="KW-0638">Presynaptic neurotoxin</keyword>
<evidence type="ECO:0000256" key="5">
    <source>
        <dbReference type="ARBA" id="ARBA00022537"/>
    </source>
</evidence>
<dbReference type="SUPFAM" id="SSF48403">
    <property type="entry name" value="Ankyrin repeat"/>
    <property type="match status" value="3"/>
</dbReference>
<evidence type="ECO:0000256" key="4">
    <source>
        <dbReference type="ARBA" id="ARBA00022525"/>
    </source>
</evidence>
<evidence type="ECO:0000313" key="13">
    <source>
        <dbReference type="EMBL" id="KAF8777405.1"/>
    </source>
</evidence>
<evidence type="ECO:0000256" key="2">
    <source>
        <dbReference type="ARBA" id="ARBA00004613"/>
    </source>
</evidence>
<feature type="repeat" description="ANK" evidence="12">
    <location>
        <begin position="936"/>
        <end position="968"/>
    </location>
</feature>
<evidence type="ECO:0000256" key="6">
    <source>
        <dbReference type="ARBA" id="ARBA00022656"/>
    </source>
</evidence>
<feature type="repeat" description="ANK" evidence="12">
    <location>
        <begin position="480"/>
        <end position="512"/>
    </location>
</feature>
<feature type="repeat" description="ANK" evidence="12">
    <location>
        <begin position="971"/>
        <end position="1003"/>
    </location>
</feature>